<sequence>MLRIHAASRQAGQTYAGRANRVDAPGRGGQKHREPRQGRLSVDFEIDISEHDTTIYSALHENQHNKKQLKILHRGSPQRVVPIFSTAPLSHFSFFLKRRKQAPAAHFAVWLAPRRPFFTITVSTFS</sequence>
<proteinExistence type="predicted"/>
<dbReference type="Proteomes" id="UP000664417">
    <property type="component" value="Unassembled WGS sequence"/>
</dbReference>
<dbReference type="RefSeq" id="WP_207862314.1">
    <property type="nucleotide sequence ID" value="NZ_JAFREP010000034.1"/>
</dbReference>
<accession>A0A8J7U8B0</accession>
<evidence type="ECO:0000256" key="1">
    <source>
        <dbReference type="SAM" id="MobiDB-lite"/>
    </source>
</evidence>
<dbReference type="EMBL" id="JAFREP010000034">
    <property type="protein sequence ID" value="MBO1322341.1"/>
    <property type="molecule type" value="Genomic_DNA"/>
</dbReference>
<evidence type="ECO:0000313" key="3">
    <source>
        <dbReference type="Proteomes" id="UP000664417"/>
    </source>
</evidence>
<keyword evidence="3" id="KW-1185">Reference proteome</keyword>
<evidence type="ECO:0000313" key="2">
    <source>
        <dbReference type="EMBL" id="MBO1322341.1"/>
    </source>
</evidence>
<organism evidence="2 3">
    <name type="scientific">Acanthopleuribacter pedis</name>
    <dbReference type="NCBI Taxonomy" id="442870"/>
    <lineage>
        <taxon>Bacteria</taxon>
        <taxon>Pseudomonadati</taxon>
        <taxon>Acidobacteriota</taxon>
        <taxon>Holophagae</taxon>
        <taxon>Acanthopleuribacterales</taxon>
        <taxon>Acanthopleuribacteraceae</taxon>
        <taxon>Acanthopleuribacter</taxon>
    </lineage>
</organism>
<gene>
    <name evidence="2" type="ORF">J3U88_27965</name>
</gene>
<name>A0A8J7U8B0_9BACT</name>
<dbReference type="AlphaFoldDB" id="A0A8J7U8B0"/>
<protein>
    <submittedName>
        <fullName evidence="2">Uncharacterized protein</fullName>
    </submittedName>
</protein>
<feature type="region of interest" description="Disordered" evidence="1">
    <location>
        <begin position="1"/>
        <end position="38"/>
    </location>
</feature>
<reference evidence="2" key="1">
    <citation type="submission" date="2021-03" db="EMBL/GenBank/DDBJ databases">
        <authorList>
            <person name="Wang G."/>
        </authorList>
    </citation>
    <scope>NUCLEOTIDE SEQUENCE</scope>
    <source>
        <strain evidence="2">KCTC 12899</strain>
    </source>
</reference>
<comment type="caution">
    <text evidence="2">The sequence shown here is derived from an EMBL/GenBank/DDBJ whole genome shotgun (WGS) entry which is preliminary data.</text>
</comment>